<evidence type="ECO:0008006" key="3">
    <source>
        <dbReference type="Google" id="ProtNLM"/>
    </source>
</evidence>
<name>A0A1W9HUX1_9HYPH</name>
<dbReference type="Proteomes" id="UP000192872">
    <property type="component" value="Unassembled WGS sequence"/>
</dbReference>
<dbReference type="RefSeq" id="WP_376801553.1">
    <property type="nucleotide sequence ID" value="NZ_DBNB01000022.1"/>
</dbReference>
<accession>A0A1W9HUX1</accession>
<reference evidence="1 2" key="1">
    <citation type="journal article" date="2017" name="Water Res.">
        <title>Comammox in drinking water systems.</title>
        <authorList>
            <person name="Wang Y."/>
            <person name="Ma L."/>
            <person name="Mao Y."/>
            <person name="Jiang X."/>
            <person name="Xia Y."/>
            <person name="Yu K."/>
            <person name="Li B."/>
            <person name="Zhang T."/>
        </authorList>
    </citation>
    <scope>NUCLEOTIDE SEQUENCE [LARGE SCALE GENOMIC DNA]</scope>
    <source>
        <strain evidence="1">SG_bin8</strain>
    </source>
</reference>
<proteinExistence type="predicted"/>
<dbReference type="EMBL" id="LWDL01000021">
    <property type="protein sequence ID" value="OQW51215.1"/>
    <property type="molecule type" value="Genomic_DNA"/>
</dbReference>
<comment type="caution">
    <text evidence="1">The sequence shown here is derived from an EMBL/GenBank/DDBJ whole genome shotgun (WGS) entry which is preliminary data.</text>
</comment>
<evidence type="ECO:0000313" key="2">
    <source>
        <dbReference type="Proteomes" id="UP000192872"/>
    </source>
</evidence>
<dbReference type="STRING" id="1827387.A4S15_12345"/>
<protein>
    <recommendedName>
        <fullName evidence="3">Nitrate reductase</fullName>
    </recommendedName>
</protein>
<sequence length="99" mass="10657">MRLGRWFRPDEKRQKDVERLKGWVRAALAVDDSKTVSISEIECGDPSCPGGIETAVLVRGKASVEAAFKLRGPLDSLSEAMVADAVGAWRAARMTGPAS</sequence>
<dbReference type="AlphaFoldDB" id="A0A1W9HUX1"/>
<evidence type="ECO:0000313" key="1">
    <source>
        <dbReference type="EMBL" id="OQW51215.1"/>
    </source>
</evidence>
<gene>
    <name evidence="1" type="ORF">A4S15_12345</name>
</gene>
<organism evidence="1 2">
    <name type="scientific">Candidatus Raskinella chloraquaticus</name>
    <dbReference type="NCBI Taxonomy" id="1951219"/>
    <lineage>
        <taxon>Bacteria</taxon>
        <taxon>Pseudomonadati</taxon>
        <taxon>Pseudomonadota</taxon>
        <taxon>Alphaproteobacteria</taxon>
        <taxon>Hyphomicrobiales</taxon>
        <taxon>Phreatobacteraceae</taxon>
        <taxon>Candidatus Raskinella</taxon>
    </lineage>
</organism>